<dbReference type="InterPro" id="IPR034088">
    <property type="entry name" value="Pla_a_1-like"/>
</dbReference>
<dbReference type="CDD" id="cd15795">
    <property type="entry name" value="PMEI-Pla_a_1_like"/>
    <property type="match status" value="1"/>
</dbReference>
<dbReference type="Proteomes" id="UP001632038">
    <property type="component" value="Unassembled WGS sequence"/>
</dbReference>
<keyword evidence="1" id="KW-0732">Signal</keyword>
<name>A0ABD3D9X0_9LAMI</name>
<dbReference type="Gene3D" id="1.20.140.40">
    <property type="entry name" value="Invertase/pectin methylesterase inhibitor family protein"/>
    <property type="match status" value="1"/>
</dbReference>
<evidence type="ECO:0000256" key="1">
    <source>
        <dbReference type="SAM" id="SignalP"/>
    </source>
</evidence>
<feature type="signal peptide" evidence="1">
    <location>
        <begin position="1"/>
        <end position="27"/>
    </location>
</feature>
<gene>
    <name evidence="3" type="ORF">CASFOL_016850</name>
</gene>
<accession>A0ABD3D9X0</accession>
<dbReference type="InterPro" id="IPR035513">
    <property type="entry name" value="Invertase/methylesterase_inhib"/>
</dbReference>
<reference evidence="4" key="1">
    <citation type="journal article" date="2024" name="IScience">
        <title>Strigolactones Initiate the Formation of Haustorium-like Structures in Castilleja.</title>
        <authorList>
            <person name="Buerger M."/>
            <person name="Peterson D."/>
            <person name="Chory J."/>
        </authorList>
    </citation>
    <scope>NUCLEOTIDE SEQUENCE [LARGE SCALE GENOMIC DNA]</scope>
</reference>
<proteinExistence type="predicted"/>
<feature type="chain" id="PRO_5044883410" description="Pectinesterase inhibitor domain-containing protein" evidence="1">
    <location>
        <begin position="28"/>
        <end position="186"/>
    </location>
</feature>
<dbReference type="PANTHER" id="PTHR31890:SF9">
    <property type="entry name" value="PLANT INVERTASE_PECTIN METHYLESTERASE INHIBITOR SUPERFAMILY PROTEIN"/>
    <property type="match status" value="1"/>
</dbReference>
<comment type="caution">
    <text evidence="3">The sequence shown here is derived from an EMBL/GenBank/DDBJ whole genome shotgun (WGS) entry which is preliminary data.</text>
</comment>
<dbReference type="EMBL" id="JAVIJP010000018">
    <property type="protein sequence ID" value="KAL3638943.1"/>
    <property type="molecule type" value="Genomic_DNA"/>
</dbReference>
<dbReference type="Pfam" id="PF04043">
    <property type="entry name" value="PMEI"/>
    <property type="match status" value="1"/>
</dbReference>
<protein>
    <recommendedName>
        <fullName evidence="2">Pectinesterase inhibitor domain-containing protein</fullName>
    </recommendedName>
</protein>
<evidence type="ECO:0000313" key="4">
    <source>
        <dbReference type="Proteomes" id="UP001632038"/>
    </source>
</evidence>
<dbReference type="PANTHER" id="PTHR31890">
    <property type="entry name" value="PLANT INVERTASE/PECTIN METHYLESTERASE INHIBITOR SUPERFAMILY PROTEIN"/>
    <property type="match status" value="1"/>
</dbReference>
<evidence type="ECO:0000259" key="2">
    <source>
        <dbReference type="SMART" id="SM00856"/>
    </source>
</evidence>
<keyword evidence="4" id="KW-1185">Reference proteome</keyword>
<evidence type="ECO:0000313" key="3">
    <source>
        <dbReference type="EMBL" id="KAL3638943.1"/>
    </source>
</evidence>
<dbReference type="InterPro" id="IPR006501">
    <property type="entry name" value="Pectinesterase_inhib_dom"/>
</dbReference>
<dbReference type="NCBIfam" id="TIGR01614">
    <property type="entry name" value="PME_inhib"/>
    <property type="match status" value="1"/>
</dbReference>
<sequence length="186" mass="20176">MSSSTIPILISTIFLLFLMSNIIVTSSTNPLIEKACSNPRLGSKTKSCIKTLKSQPEIVSAKNFYDLSIAIMETGISNATNTRTYIESLLEKPNASVALKDCKMSYDAVIASFKSALSEVRDDKEFDTATYDLLIGTDDFQPCLDDVAAGKIKDPTIFNGNEVAITYGFAAYQAVDDIPSMQAVSD</sequence>
<dbReference type="SUPFAM" id="SSF101148">
    <property type="entry name" value="Plant invertase/pectin methylesterase inhibitor"/>
    <property type="match status" value="1"/>
</dbReference>
<dbReference type="AlphaFoldDB" id="A0ABD3D9X0"/>
<feature type="domain" description="Pectinesterase inhibitor" evidence="2">
    <location>
        <begin position="27"/>
        <end position="165"/>
    </location>
</feature>
<dbReference type="SMART" id="SM00856">
    <property type="entry name" value="PMEI"/>
    <property type="match status" value="1"/>
</dbReference>
<organism evidence="3 4">
    <name type="scientific">Castilleja foliolosa</name>
    <dbReference type="NCBI Taxonomy" id="1961234"/>
    <lineage>
        <taxon>Eukaryota</taxon>
        <taxon>Viridiplantae</taxon>
        <taxon>Streptophyta</taxon>
        <taxon>Embryophyta</taxon>
        <taxon>Tracheophyta</taxon>
        <taxon>Spermatophyta</taxon>
        <taxon>Magnoliopsida</taxon>
        <taxon>eudicotyledons</taxon>
        <taxon>Gunneridae</taxon>
        <taxon>Pentapetalae</taxon>
        <taxon>asterids</taxon>
        <taxon>lamiids</taxon>
        <taxon>Lamiales</taxon>
        <taxon>Orobanchaceae</taxon>
        <taxon>Pedicularideae</taxon>
        <taxon>Castillejinae</taxon>
        <taxon>Castilleja</taxon>
    </lineage>
</organism>